<keyword evidence="7" id="KW-0653">Protein transport</keyword>
<dbReference type="GO" id="GO:0098797">
    <property type="term" value="C:plasma membrane protein complex"/>
    <property type="evidence" value="ECO:0007669"/>
    <property type="project" value="TreeGrafter"/>
</dbReference>
<dbReference type="GO" id="GO:0031992">
    <property type="term" value="F:energy transducer activity"/>
    <property type="evidence" value="ECO:0007669"/>
    <property type="project" value="TreeGrafter"/>
</dbReference>
<dbReference type="STRING" id="927665.HMPREF1535_04521"/>
<evidence type="ECO:0000256" key="1">
    <source>
        <dbReference type="ARBA" id="ARBA00004383"/>
    </source>
</evidence>
<evidence type="ECO:0000313" key="11">
    <source>
        <dbReference type="EMBL" id="KKB47664.1"/>
    </source>
</evidence>
<dbReference type="InterPro" id="IPR037682">
    <property type="entry name" value="TonB_C"/>
</dbReference>
<keyword evidence="9" id="KW-0472">Membrane</keyword>
<evidence type="ECO:0000256" key="2">
    <source>
        <dbReference type="ARBA" id="ARBA00006555"/>
    </source>
</evidence>
<dbReference type="RefSeq" id="WP_046147485.1">
    <property type="nucleotide sequence ID" value="NZ_KQ033913.1"/>
</dbReference>
<evidence type="ECO:0000256" key="7">
    <source>
        <dbReference type="ARBA" id="ARBA00022927"/>
    </source>
</evidence>
<keyword evidence="6" id="KW-0812">Transmembrane</keyword>
<dbReference type="PANTHER" id="PTHR33446:SF2">
    <property type="entry name" value="PROTEIN TONB"/>
    <property type="match status" value="1"/>
</dbReference>
<evidence type="ECO:0000256" key="3">
    <source>
        <dbReference type="ARBA" id="ARBA00022448"/>
    </source>
</evidence>
<dbReference type="GO" id="GO:0055085">
    <property type="term" value="P:transmembrane transport"/>
    <property type="evidence" value="ECO:0007669"/>
    <property type="project" value="InterPro"/>
</dbReference>
<reference evidence="11 12" key="1">
    <citation type="submission" date="2013-04" db="EMBL/GenBank/DDBJ databases">
        <title>The Genome Sequence of Parabacteroides goldsteinii DSM 19448.</title>
        <authorList>
            <consortium name="The Broad Institute Genomics Platform"/>
            <person name="Earl A."/>
            <person name="Ward D."/>
            <person name="Feldgarden M."/>
            <person name="Gevers D."/>
            <person name="Martens E."/>
            <person name="Sakamoto M."/>
            <person name="Benno Y."/>
            <person name="Song Y."/>
            <person name="Liu C."/>
            <person name="Lee J."/>
            <person name="Bolanos M."/>
            <person name="Vaisanen M.L."/>
            <person name="Finegold S.M."/>
            <person name="Walker B."/>
            <person name="Young S."/>
            <person name="Zeng Q."/>
            <person name="Gargeya S."/>
            <person name="Fitzgerald M."/>
            <person name="Haas B."/>
            <person name="Abouelleil A."/>
            <person name="Allen A.W."/>
            <person name="Alvarado L."/>
            <person name="Arachchi H.M."/>
            <person name="Berlin A.M."/>
            <person name="Chapman S.B."/>
            <person name="Gainer-Dewar J."/>
            <person name="Goldberg J."/>
            <person name="Griggs A."/>
            <person name="Gujja S."/>
            <person name="Hansen M."/>
            <person name="Howarth C."/>
            <person name="Imamovic A."/>
            <person name="Ireland A."/>
            <person name="Larimer J."/>
            <person name="McCowan C."/>
            <person name="Murphy C."/>
            <person name="Pearson M."/>
            <person name="Poon T.W."/>
            <person name="Priest M."/>
            <person name="Roberts A."/>
            <person name="Saif S."/>
            <person name="Shea T."/>
            <person name="Sisk P."/>
            <person name="Sykes S."/>
            <person name="Wortman J."/>
            <person name="Nusbaum C."/>
            <person name="Birren B."/>
        </authorList>
    </citation>
    <scope>NUCLEOTIDE SEQUENCE [LARGE SCALE GENOMIC DNA]</scope>
    <source>
        <strain evidence="11 12">DSM 19448</strain>
    </source>
</reference>
<keyword evidence="4" id="KW-1003">Cell membrane</keyword>
<dbReference type="NCBIfam" id="TIGR01352">
    <property type="entry name" value="tonB_Cterm"/>
    <property type="match status" value="1"/>
</dbReference>
<evidence type="ECO:0000259" key="10">
    <source>
        <dbReference type="PROSITE" id="PS52015"/>
    </source>
</evidence>
<dbReference type="Pfam" id="PF20251">
    <property type="entry name" value="Big_14"/>
    <property type="match status" value="1"/>
</dbReference>
<dbReference type="InterPro" id="IPR051045">
    <property type="entry name" value="TonB-dependent_transducer"/>
</dbReference>
<evidence type="ECO:0000256" key="4">
    <source>
        <dbReference type="ARBA" id="ARBA00022475"/>
    </source>
</evidence>
<name>A0A0F5IQ18_9BACT</name>
<comment type="caution">
    <text evidence="11">The sequence shown here is derived from an EMBL/GenBank/DDBJ whole genome shotgun (WGS) entry which is preliminary data.</text>
</comment>
<dbReference type="Pfam" id="PF03544">
    <property type="entry name" value="TonB_C"/>
    <property type="match status" value="1"/>
</dbReference>
<dbReference type="EMBL" id="AQHV01000025">
    <property type="protein sequence ID" value="KKB47664.1"/>
    <property type="molecule type" value="Genomic_DNA"/>
</dbReference>
<gene>
    <name evidence="11" type="ORF">HMPREF1535_04521</name>
</gene>
<dbReference type="PANTHER" id="PTHR33446">
    <property type="entry name" value="PROTEIN TONB-RELATED"/>
    <property type="match status" value="1"/>
</dbReference>
<dbReference type="Proteomes" id="UP000033047">
    <property type="component" value="Unassembled WGS sequence"/>
</dbReference>
<comment type="similarity">
    <text evidence="2">Belongs to the TonB family.</text>
</comment>
<dbReference type="PATRIC" id="fig|927665.4.peg.4641"/>
<dbReference type="PROSITE" id="PS51257">
    <property type="entry name" value="PROKAR_LIPOPROTEIN"/>
    <property type="match status" value="1"/>
</dbReference>
<dbReference type="InterPro" id="IPR006260">
    <property type="entry name" value="TonB/TolA_C"/>
</dbReference>
<accession>A0A0F5IQ18</accession>
<keyword evidence="8" id="KW-1133">Transmembrane helix</keyword>
<evidence type="ECO:0000256" key="5">
    <source>
        <dbReference type="ARBA" id="ARBA00022519"/>
    </source>
</evidence>
<evidence type="ECO:0000256" key="9">
    <source>
        <dbReference type="ARBA" id="ARBA00023136"/>
    </source>
</evidence>
<keyword evidence="5" id="KW-0997">Cell inner membrane</keyword>
<protein>
    <submittedName>
        <fullName evidence="11">TonB family domain-containing protein</fullName>
    </submittedName>
</protein>
<evidence type="ECO:0000256" key="8">
    <source>
        <dbReference type="ARBA" id="ARBA00022989"/>
    </source>
</evidence>
<evidence type="ECO:0000313" key="12">
    <source>
        <dbReference type="Proteomes" id="UP000033047"/>
    </source>
</evidence>
<sequence>MENRLLLSVCIGGLLFAFSCNISTSRKLADTMSTDSICETPAHNMSDREVSAQEVPMRLLDKLSELYGDNPPGVIGFSVESKNCPDFIGGVYINDRDTLVIQIRGDSAIVRKQLEEILGSKEFIVEPGLTYTQKELLAINEKLTERWRQLERTSVMRNVKSTGVGAHAIEVCLIVNTPEKQKEFREKVMDSPAFRFTGPEVPPVNTTVGVNDIKGVALRPEYTVYSTETKQVKFILYNHSGGPVCCGAHYYITYEDDKGVWRKLPINDFAVDILYGVENGDSWEFSAFLYPDVYPNHTGRYRFFYEVTVGDMHVGDKLLMMADFRLSDSKQELAQATKTPVPETVLGGLSEQEYREKEEHLFATRVFTVVEQMPEFPDGGHSGLLKFIEDNISKNITKEGRVVVSFVVERNGSLSDIQVIRSSSYKELDDEAIRIVRKMPKWIPGQQRGKPVKVKYTVPVDFYKEENNRQE</sequence>
<dbReference type="InterPro" id="IPR046878">
    <property type="entry name" value="Big_14"/>
</dbReference>
<keyword evidence="3" id="KW-0813">Transport</keyword>
<dbReference type="GO" id="GO:0015031">
    <property type="term" value="P:protein transport"/>
    <property type="evidence" value="ECO:0007669"/>
    <property type="project" value="UniProtKB-KW"/>
</dbReference>
<feature type="domain" description="TonB C-terminal" evidence="10">
    <location>
        <begin position="374"/>
        <end position="471"/>
    </location>
</feature>
<dbReference type="HOGENOM" id="CLU_046968_0_0_10"/>
<proteinExistence type="inferred from homology"/>
<dbReference type="SUPFAM" id="SSF74653">
    <property type="entry name" value="TolA/TonB C-terminal domain"/>
    <property type="match status" value="1"/>
</dbReference>
<comment type="subcellular location">
    <subcellularLocation>
        <location evidence="1">Cell inner membrane</location>
        <topology evidence="1">Single-pass membrane protein</topology>
        <orientation evidence="1">Periplasmic side</orientation>
    </subcellularLocation>
</comment>
<dbReference type="AlphaFoldDB" id="A0A0F5IQ18"/>
<dbReference type="PROSITE" id="PS52015">
    <property type="entry name" value="TONB_CTD"/>
    <property type="match status" value="1"/>
</dbReference>
<dbReference type="Gene3D" id="3.30.1150.10">
    <property type="match status" value="1"/>
</dbReference>
<evidence type="ECO:0000256" key="6">
    <source>
        <dbReference type="ARBA" id="ARBA00022692"/>
    </source>
</evidence>
<organism evidence="11 12">
    <name type="scientific">Parabacteroides goldsteinii DSM 19448 = WAL 12034</name>
    <dbReference type="NCBI Taxonomy" id="927665"/>
    <lineage>
        <taxon>Bacteria</taxon>
        <taxon>Pseudomonadati</taxon>
        <taxon>Bacteroidota</taxon>
        <taxon>Bacteroidia</taxon>
        <taxon>Bacteroidales</taxon>
        <taxon>Tannerellaceae</taxon>
        <taxon>Parabacteroides</taxon>
    </lineage>
</organism>